<evidence type="ECO:0000313" key="2">
    <source>
        <dbReference type="Proteomes" id="UP001279734"/>
    </source>
</evidence>
<dbReference type="EMBL" id="BSYO01000025">
    <property type="protein sequence ID" value="GMH22885.1"/>
    <property type="molecule type" value="Genomic_DNA"/>
</dbReference>
<sequence length="187" mass="20302">MGRQHHQSSNCYGLHQNLPVGTTTMALAFIVPANIPHSGSPAFNNHGPAPGHSTTTRYRKEDADFTVGIILQCYLWSGSGAIPGSVVLIAALSLAGLSSGPGCLLKPSPYWPVGAEKDQSVMVCWGLLRLYCIARGPVWTWEYCVLQKAVLDLRCYSGWTPVNLPLAAYLQCSKLPAVLWVKLLGWH</sequence>
<name>A0AAD3T4P3_NEPGR</name>
<keyword evidence="2" id="KW-1185">Reference proteome</keyword>
<organism evidence="1 2">
    <name type="scientific">Nepenthes gracilis</name>
    <name type="common">Slender pitcher plant</name>
    <dbReference type="NCBI Taxonomy" id="150966"/>
    <lineage>
        <taxon>Eukaryota</taxon>
        <taxon>Viridiplantae</taxon>
        <taxon>Streptophyta</taxon>
        <taxon>Embryophyta</taxon>
        <taxon>Tracheophyta</taxon>
        <taxon>Spermatophyta</taxon>
        <taxon>Magnoliopsida</taxon>
        <taxon>eudicotyledons</taxon>
        <taxon>Gunneridae</taxon>
        <taxon>Pentapetalae</taxon>
        <taxon>Caryophyllales</taxon>
        <taxon>Nepenthaceae</taxon>
        <taxon>Nepenthes</taxon>
    </lineage>
</organism>
<dbReference type="Proteomes" id="UP001279734">
    <property type="component" value="Unassembled WGS sequence"/>
</dbReference>
<evidence type="ECO:0000313" key="1">
    <source>
        <dbReference type="EMBL" id="GMH22885.1"/>
    </source>
</evidence>
<reference evidence="1" key="1">
    <citation type="submission" date="2023-05" db="EMBL/GenBank/DDBJ databases">
        <title>Nepenthes gracilis genome sequencing.</title>
        <authorList>
            <person name="Fukushima K."/>
        </authorList>
    </citation>
    <scope>NUCLEOTIDE SEQUENCE</scope>
    <source>
        <strain evidence="1">SING2019-196</strain>
    </source>
</reference>
<protein>
    <submittedName>
        <fullName evidence="1">Uncharacterized protein</fullName>
    </submittedName>
</protein>
<dbReference type="AlphaFoldDB" id="A0AAD3T4P3"/>
<gene>
    <name evidence="1" type="ORF">Nepgr_024728</name>
</gene>
<proteinExistence type="predicted"/>
<accession>A0AAD3T4P3</accession>
<comment type="caution">
    <text evidence="1">The sequence shown here is derived from an EMBL/GenBank/DDBJ whole genome shotgun (WGS) entry which is preliminary data.</text>
</comment>